<name>A0ABY7R319_9PSED</name>
<dbReference type="RefSeq" id="WP_033698283.1">
    <property type="nucleotide sequence ID" value="NZ_CP116669.1"/>
</dbReference>
<accession>A0ABY7R319</accession>
<proteinExistence type="predicted"/>
<dbReference type="EMBL" id="CP116669">
    <property type="protein sequence ID" value="WCH97925.1"/>
    <property type="molecule type" value="Genomic_DNA"/>
</dbReference>
<evidence type="ECO:0000313" key="2">
    <source>
        <dbReference type="EMBL" id="WCH97925.1"/>
    </source>
</evidence>
<feature type="signal peptide" evidence="1">
    <location>
        <begin position="1"/>
        <end position="19"/>
    </location>
</feature>
<dbReference type="Proteomes" id="UP001214301">
    <property type="component" value="Chromosome"/>
</dbReference>
<organism evidence="2 3">
    <name type="scientific">Pseudomonas capeferrum</name>
    <dbReference type="NCBI Taxonomy" id="1495066"/>
    <lineage>
        <taxon>Bacteria</taxon>
        <taxon>Pseudomonadati</taxon>
        <taxon>Pseudomonadota</taxon>
        <taxon>Gammaproteobacteria</taxon>
        <taxon>Pseudomonadales</taxon>
        <taxon>Pseudomonadaceae</taxon>
        <taxon>Pseudomonas</taxon>
    </lineage>
</organism>
<feature type="chain" id="PRO_5047234366" evidence="1">
    <location>
        <begin position="20"/>
        <end position="152"/>
    </location>
</feature>
<keyword evidence="1" id="KW-0732">Signal</keyword>
<reference evidence="2 3" key="1">
    <citation type="journal article" date="2020" name="Front. Microbiol.">
        <title>Toward Biorecycling: Isolation of a Soil Bacterium That Grows on a Polyurethane Oligomer and Monomer.</title>
        <authorList>
            <person name="Espinosa M.J.C."/>
            <person name="Blanco A.C."/>
            <person name="Schmidgall T."/>
            <person name="Atanasoff-Kardjalieff A.K."/>
            <person name="Kappelmeyer U."/>
            <person name="Tischler D."/>
            <person name="Pieper D.H."/>
            <person name="Heipieper H.J."/>
            <person name="Eberlein C."/>
        </authorList>
    </citation>
    <scope>NUCLEOTIDE SEQUENCE [LARGE SCALE GENOMIC DNA]</scope>
    <source>
        <strain evidence="2 3">TDA1</strain>
    </source>
</reference>
<evidence type="ECO:0000256" key="1">
    <source>
        <dbReference type="SAM" id="SignalP"/>
    </source>
</evidence>
<protein>
    <submittedName>
        <fullName evidence="2">Uncharacterized protein</fullName>
    </submittedName>
</protein>
<keyword evidence="3" id="KW-1185">Reference proteome</keyword>
<gene>
    <name evidence="2" type="ORF">PMC74_14120</name>
</gene>
<evidence type="ECO:0000313" key="3">
    <source>
        <dbReference type="Proteomes" id="UP001214301"/>
    </source>
</evidence>
<sequence length="152" mass="17027">MYRSMLFASLALTYLPVYALDTRQAPAEQLFKLGSELAANAGSSQWQQLWQRAREAGYLQARTGQVHFTVPASLLPELARQTLAQADQVYPVQQTRALYRRDFPDRTVGKRGEHAFSALCLLVDWRALPQGMSTTPKAYLKSASLLSSYPCD</sequence>
<dbReference type="GeneID" id="301035361"/>